<evidence type="ECO:0000256" key="3">
    <source>
        <dbReference type="ARBA" id="ARBA00023125"/>
    </source>
</evidence>
<comment type="similarity">
    <text evidence="1">Belongs to the 'phage' integrase family.</text>
</comment>
<dbReference type="InterPro" id="IPR038488">
    <property type="entry name" value="Integrase_DNA-bd_sf"/>
</dbReference>
<proteinExistence type="inferred from homology"/>
<dbReference type="InterPro" id="IPR050808">
    <property type="entry name" value="Phage_Integrase"/>
</dbReference>
<dbReference type="InterPro" id="IPR010998">
    <property type="entry name" value="Integrase_recombinase_N"/>
</dbReference>
<organism evidence="8 9">
    <name type="scientific">Aeromonas media</name>
    <dbReference type="NCBI Taxonomy" id="651"/>
    <lineage>
        <taxon>Bacteria</taxon>
        <taxon>Pseudomonadati</taxon>
        <taxon>Pseudomonadota</taxon>
        <taxon>Gammaproteobacteria</taxon>
        <taxon>Aeromonadales</taxon>
        <taxon>Aeromonadaceae</taxon>
        <taxon>Aeromonas</taxon>
    </lineage>
</organism>
<evidence type="ECO:0000256" key="2">
    <source>
        <dbReference type="ARBA" id="ARBA00022908"/>
    </source>
</evidence>
<dbReference type="PROSITE" id="PS51900">
    <property type="entry name" value="CB"/>
    <property type="match status" value="1"/>
</dbReference>
<feature type="domain" description="Core-binding (CB)" evidence="7">
    <location>
        <begin position="114"/>
        <end position="194"/>
    </location>
</feature>
<dbReference type="InterPro" id="IPR013762">
    <property type="entry name" value="Integrase-like_cat_sf"/>
</dbReference>
<dbReference type="Gene3D" id="3.30.160.390">
    <property type="entry name" value="Integrase, DNA-binding domain"/>
    <property type="match status" value="1"/>
</dbReference>
<gene>
    <name evidence="8" type="ORF">E4184_15655</name>
</gene>
<dbReference type="Pfam" id="PF22022">
    <property type="entry name" value="Phage_int_M"/>
    <property type="match status" value="1"/>
</dbReference>
<dbReference type="GO" id="GO:0006310">
    <property type="term" value="P:DNA recombination"/>
    <property type="evidence" value="ECO:0007669"/>
    <property type="project" value="UniProtKB-KW"/>
</dbReference>
<dbReference type="Gene3D" id="1.10.150.130">
    <property type="match status" value="1"/>
</dbReference>
<dbReference type="InterPro" id="IPR044068">
    <property type="entry name" value="CB"/>
</dbReference>
<keyword evidence="3 5" id="KW-0238">DNA-binding</keyword>
<dbReference type="InterPro" id="IPR053876">
    <property type="entry name" value="Phage_int_M"/>
</dbReference>
<protein>
    <submittedName>
        <fullName evidence="8">Site-specific integrase</fullName>
    </submittedName>
</protein>
<dbReference type="PANTHER" id="PTHR30629:SF2">
    <property type="entry name" value="PROPHAGE INTEGRASE INTS-RELATED"/>
    <property type="match status" value="1"/>
</dbReference>
<dbReference type="PANTHER" id="PTHR30629">
    <property type="entry name" value="PROPHAGE INTEGRASE"/>
    <property type="match status" value="1"/>
</dbReference>
<dbReference type="Gene3D" id="1.10.443.10">
    <property type="entry name" value="Intergrase catalytic core"/>
    <property type="match status" value="1"/>
</dbReference>
<feature type="domain" description="Tyr recombinase" evidence="6">
    <location>
        <begin position="218"/>
        <end position="402"/>
    </location>
</feature>
<evidence type="ECO:0000256" key="5">
    <source>
        <dbReference type="PROSITE-ProRule" id="PRU01248"/>
    </source>
</evidence>
<keyword evidence="4" id="KW-0233">DNA recombination</keyword>
<dbReference type="GO" id="GO:0003677">
    <property type="term" value="F:DNA binding"/>
    <property type="evidence" value="ECO:0007669"/>
    <property type="project" value="UniProtKB-UniRule"/>
</dbReference>
<dbReference type="CDD" id="cd00801">
    <property type="entry name" value="INT_P4_C"/>
    <property type="match status" value="1"/>
</dbReference>
<dbReference type="Proteomes" id="UP000501427">
    <property type="component" value="Chromosome"/>
</dbReference>
<evidence type="ECO:0000259" key="6">
    <source>
        <dbReference type="PROSITE" id="PS51898"/>
    </source>
</evidence>
<sequence>MSKITTREQAKNAFKDLMRRGEQGERFDNMAVFPNLALCWPAKYQRPFWRLRYRFAGRQCKMLLGHVDVMTLKQALDETKLMMADVTRGIDVAGVRQERKREAQAKHAAAQNRHTVAALVNDFLARHIEGKRKDAKAIRQRFDNHVIPTLGKMNSGEVKPRHIDAILLRIVDQGSPAMANSILDLLKRLFNYAIKLHIVESNPAIAFTRADAGGQIHRREFYLTREKLTEVLAAIPQCRSFSPSCELAFYLLLLLGGRKMELLKAPWSEFDLDAQIWTLPPRTKMEKGITIPLPALAVTWLKEAKSLGCGSDYVFPAISKQATPHMAANTLNGAITALRQQVEGIEKLNVHALRHTARTHLAELGVKQEVAEMCLNHSLKSQGLVATYNHYDYFDERRDALNQWAEVISSLMPTP</sequence>
<dbReference type="InterPro" id="IPR011010">
    <property type="entry name" value="DNA_brk_join_enz"/>
</dbReference>
<evidence type="ECO:0000313" key="8">
    <source>
        <dbReference type="EMBL" id="QJT22705.1"/>
    </source>
</evidence>
<evidence type="ECO:0000256" key="1">
    <source>
        <dbReference type="ARBA" id="ARBA00008857"/>
    </source>
</evidence>
<dbReference type="Pfam" id="PF13356">
    <property type="entry name" value="Arm-DNA-bind_3"/>
    <property type="match status" value="1"/>
</dbReference>
<dbReference type="InterPro" id="IPR025166">
    <property type="entry name" value="Integrase_DNA_bind_dom"/>
</dbReference>
<dbReference type="PROSITE" id="PS51898">
    <property type="entry name" value="TYR_RECOMBINASE"/>
    <property type="match status" value="1"/>
</dbReference>
<dbReference type="Pfam" id="PF00589">
    <property type="entry name" value="Phage_integrase"/>
    <property type="match status" value="1"/>
</dbReference>
<reference evidence="8 9" key="1">
    <citation type="submission" date="2019-03" db="EMBL/GenBank/DDBJ databases">
        <title>Novel transposon Tn6433 accelerates the dissemination of tet(E) in Aeromonas from aerobic biofilm under oxytetracycline stress.</title>
        <authorList>
            <person name="Shi Y."/>
            <person name="Tian Z."/>
            <person name="Zhang Y."/>
            <person name="Zhang H."/>
            <person name="Yang M."/>
        </authorList>
    </citation>
    <scope>NUCLEOTIDE SEQUENCE [LARGE SCALE GENOMIC DNA]</scope>
    <source>
        <strain evidence="8 9">T0.1-19</strain>
    </source>
</reference>
<dbReference type="GO" id="GO:0015074">
    <property type="term" value="P:DNA integration"/>
    <property type="evidence" value="ECO:0007669"/>
    <property type="project" value="UniProtKB-KW"/>
</dbReference>
<dbReference type="InterPro" id="IPR002104">
    <property type="entry name" value="Integrase_catalytic"/>
</dbReference>
<evidence type="ECO:0000259" key="7">
    <source>
        <dbReference type="PROSITE" id="PS51900"/>
    </source>
</evidence>
<name>A0A6M4YDM7_AERME</name>
<evidence type="ECO:0000256" key="4">
    <source>
        <dbReference type="ARBA" id="ARBA00023172"/>
    </source>
</evidence>
<dbReference type="EMBL" id="CP038441">
    <property type="protein sequence ID" value="QJT22705.1"/>
    <property type="molecule type" value="Genomic_DNA"/>
</dbReference>
<evidence type="ECO:0000313" key="9">
    <source>
        <dbReference type="Proteomes" id="UP000501427"/>
    </source>
</evidence>
<dbReference type="SUPFAM" id="SSF56349">
    <property type="entry name" value="DNA breaking-rejoining enzymes"/>
    <property type="match status" value="1"/>
</dbReference>
<keyword evidence="2" id="KW-0229">DNA integration</keyword>
<accession>A0A6M4YDM7</accession>
<dbReference type="AlphaFoldDB" id="A0A6M4YDM7"/>